<dbReference type="EMBL" id="MW980070">
    <property type="protein sequence ID" value="QXV74624.1"/>
    <property type="molecule type" value="Genomic_DNA"/>
</dbReference>
<evidence type="ECO:0000313" key="1">
    <source>
        <dbReference type="EMBL" id="QXV74624.1"/>
    </source>
</evidence>
<proteinExistence type="predicted"/>
<protein>
    <submittedName>
        <fullName evidence="1">Uncharacterized protein</fullName>
    </submittedName>
</protein>
<name>A0AAE7VN22_9CAUD</name>
<keyword evidence="2" id="KW-1185">Reference proteome</keyword>
<organism evidence="1 2">
    <name type="scientific">Rhizobium phage RHEph21</name>
    <dbReference type="NCBI Taxonomy" id="2836134"/>
    <lineage>
        <taxon>Viruses</taxon>
        <taxon>Duplodnaviria</taxon>
        <taxon>Heunggongvirae</taxon>
        <taxon>Uroviricota</taxon>
        <taxon>Caudoviricetes</taxon>
        <taxon>Autographivirales</taxon>
        <taxon>Autographivirales incertae sedis</taxon>
        <taxon>Chamilpavirus</taxon>
        <taxon>Chamilpavirus RHEph21</taxon>
    </lineage>
</organism>
<dbReference type="Proteomes" id="UP000828713">
    <property type="component" value="Segment"/>
</dbReference>
<evidence type="ECO:0000313" key="2">
    <source>
        <dbReference type="Proteomes" id="UP000828713"/>
    </source>
</evidence>
<sequence>MRQVRFYKKGKRFEVYAEFHRSRILDRFFSYRNEDGNHELWVGRLYLTLYIAQT</sequence>
<reference evidence="1" key="1">
    <citation type="submission" date="2021-04" db="EMBL/GenBank/DDBJ databases">
        <title>The Hidden Diversity of Double-Stranded DNA Phages in the Symbiotic Bacterium Rhizobium.</title>
        <authorList>
            <person name="Santamaria R.I."/>
            <person name="Bustos P."/>
            <person name="Cauwenberghe J.V."/>
            <person name="Gonzalez V."/>
        </authorList>
    </citation>
    <scope>NUCLEOTIDE SEQUENCE</scope>
</reference>
<accession>A0AAE7VN22</accession>